<evidence type="ECO:0000256" key="2">
    <source>
        <dbReference type="SAM" id="MobiDB-lite"/>
    </source>
</evidence>
<feature type="compositionally biased region" description="Basic and acidic residues" evidence="2">
    <location>
        <begin position="22"/>
        <end position="47"/>
    </location>
</feature>
<dbReference type="PANTHER" id="PTHR13066">
    <property type="entry name" value="BASIC LEUCINE ZIPPER NUCLEAR FACTOR 1 BLZF1 PROTEIN"/>
    <property type="match status" value="1"/>
</dbReference>
<accession>A0A6F9D7V1</accession>
<organism evidence="3">
    <name type="scientific">Phallusia mammillata</name>
    <dbReference type="NCBI Taxonomy" id="59560"/>
    <lineage>
        <taxon>Eukaryota</taxon>
        <taxon>Metazoa</taxon>
        <taxon>Chordata</taxon>
        <taxon>Tunicata</taxon>
        <taxon>Ascidiacea</taxon>
        <taxon>Phlebobranchia</taxon>
        <taxon>Ascidiidae</taxon>
        <taxon>Phallusia</taxon>
    </lineage>
</organism>
<protein>
    <submittedName>
        <fullName evidence="3">Golgin-45</fullName>
    </submittedName>
</protein>
<gene>
    <name evidence="3" type="primary">Blzf1</name>
</gene>
<dbReference type="GO" id="GO:0007030">
    <property type="term" value="P:Golgi organization"/>
    <property type="evidence" value="ECO:0007669"/>
    <property type="project" value="InterPro"/>
</dbReference>
<dbReference type="GO" id="GO:0000139">
    <property type="term" value="C:Golgi membrane"/>
    <property type="evidence" value="ECO:0007669"/>
    <property type="project" value="TreeGrafter"/>
</dbReference>
<dbReference type="GO" id="GO:0043001">
    <property type="term" value="P:Golgi to plasma membrane protein transport"/>
    <property type="evidence" value="ECO:0007669"/>
    <property type="project" value="InterPro"/>
</dbReference>
<dbReference type="AlphaFoldDB" id="A0A6F9D7V1"/>
<dbReference type="InterPro" id="IPR027095">
    <property type="entry name" value="Golgin-45"/>
</dbReference>
<dbReference type="PANTHER" id="PTHR13066:SF2">
    <property type="entry name" value="GOLGIN-45"/>
    <property type="match status" value="1"/>
</dbReference>
<reference evidence="3" key="1">
    <citation type="submission" date="2020-04" db="EMBL/GenBank/DDBJ databases">
        <authorList>
            <person name="Neveu A P."/>
        </authorList>
    </citation>
    <scope>NUCLEOTIDE SEQUENCE</scope>
    <source>
        <tissue evidence="3">Whole embryo</tissue>
    </source>
</reference>
<feature type="region of interest" description="Disordered" evidence="2">
    <location>
        <begin position="20"/>
        <end position="71"/>
    </location>
</feature>
<name>A0A6F9D7V1_9ASCI</name>
<feature type="compositionally biased region" description="Low complexity" evidence="2">
    <location>
        <begin position="54"/>
        <end position="69"/>
    </location>
</feature>
<keyword evidence="1" id="KW-0175">Coiled coil</keyword>
<feature type="coiled-coil region" evidence="1">
    <location>
        <begin position="142"/>
        <end position="176"/>
    </location>
</feature>
<evidence type="ECO:0000313" key="3">
    <source>
        <dbReference type="EMBL" id="CAB3225818.1"/>
    </source>
</evidence>
<sequence length="358" mass="41524">MMQAFGSPRELRINREPTWPSVRREVGDGMEAEKADKISSFDVKENEFPPAVYSRASSPSPTRRTSPHSPIHKFFNQPFESFVQRHHKAIQTDPTTLIQDPTQFLNEEKAALKDHLQIQIQVNQELKRLLVASVGEDLGYHYERLATEKAQLQLELNSQEKKYEDKCEELETLKITCDVWRSKFLASRMQCEELLKWKRYQERCQQEMESAVRGLLREHWQRSKNLESLQGTLQSLTDVLRLPKEIPKPNPQDSSENCNDLAQRLSQHFLGKQSKISISKMHKACETTPSTPAEKYVLQLLSEQQKSMPQLNLPQSAFHSVTRYALDNPKINRFHSYTVYDNVTLNCCNRCKGDIHVV</sequence>
<proteinExistence type="evidence at transcript level"/>
<dbReference type="EMBL" id="LR783347">
    <property type="protein sequence ID" value="CAB3225818.1"/>
    <property type="molecule type" value="mRNA"/>
</dbReference>
<evidence type="ECO:0000256" key="1">
    <source>
        <dbReference type="SAM" id="Coils"/>
    </source>
</evidence>